<evidence type="ECO:0000256" key="1">
    <source>
        <dbReference type="SAM" id="Phobius"/>
    </source>
</evidence>
<proteinExistence type="predicted"/>
<sequence>MVISSRWFWLVVLAIVAVASIGGWALLMRPKQLPPHERGRKVTDPREIQMLEHPELEYLQKQPQPPAGTSK</sequence>
<reference evidence="3" key="1">
    <citation type="submission" date="2017-09" db="EMBL/GenBank/DDBJ databases">
        <title>Metaegenomics of thermophilic ammonia-oxidizing enrichment culture.</title>
        <authorList>
            <person name="Kato S."/>
            <person name="Suzuki K."/>
        </authorList>
    </citation>
    <scope>NUCLEOTIDE SEQUENCE [LARGE SCALE GENOMIC DNA]</scope>
</reference>
<name>A0A2H5XF66_9BACT</name>
<evidence type="ECO:0000313" key="3">
    <source>
        <dbReference type="Proteomes" id="UP000236173"/>
    </source>
</evidence>
<keyword evidence="1" id="KW-0812">Transmembrane</keyword>
<dbReference type="EMBL" id="BEHT01000039">
    <property type="protein sequence ID" value="GBC99838.1"/>
    <property type="molecule type" value="Genomic_DNA"/>
</dbReference>
<accession>A0A2H5XF66</accession>
<comment type="caution">
    <text evidence="2">The sequence shown here is derived from an EMBL/GenBank/DDBJ whole genome shotgun (WGS) entry which is preliminary data.</text>
</comment>
<gene>
    <name evidence="2" type="ORF">HRbin17_02369</name>
</gene>
<organism evidence="2 3">
    <name type="scientific">Candidatus Fervidibacter japonicus</name>
    <dbReference type="NCBI Taxonomy" id="2035412"/>
    <lineage>
        <taxon>Bacteria</taxon>
        <taxon>Candidatus Fervidibacterota</taxon>
        <taxon>Candidatus Fervidibacter</taxon>
    </lineage>
</organism>
<dbReference type="AlphaFoldDB" id="A0A2H5XF66"/>
<dbReference type="Proteomes" id="UP000236173">
    <property type="component" value="Unassembled WGS sequence"/>
</dbReference>
<evidence type="ECO:0000313" key="2">
    <source>
        <dbReference type="EMBL" id="GBC99838.1"/>
    </source>
</evidence>
<keyword evidence="1" id="KW-1133">Transmembrane helix</keyword>
<feature type="transmembrane region" description="Helical" evidence="1">
    <location>
        <begin position="6"/>
        <end position="28"/>
    </location>
</feature>
<keyword evidence="1" id="KW-0472">Membrane</keyword>
<protein>
    <submittedName>
        <fullName evidence="2">Uncharacterized protein</fullName>
    </submittedName>
</protein>